<protein>
    <recommendedName>
        <fullName evidence="4">Carboxypeptidase-like regulatory domain-containing protein</fullName>
    </recommendedName>
</protein>
<name>A0A098S664_9BACT</name>
<dbReference type="RefSeq" id="WP_044222912.1">
    <property type="nucleotide sequence ID" value="NZ_JBKAGJ010000030.1"/>
</dbReference>
<dbReference type="OrthoDB" id="1108759at2"/>
<dbReference type="InterPro" id="IPR008969">
    <property type="entry name" value="CarboxyPept-like_regulatory"/>
</dbReference>
<keyword evidence="3" id="KW-1185">Reference proteome</keyword>
<dbReference type="STRING" id="1524460.IX84_16760"/>
<proteinExistence type="predicted"/>
<accession>A0A098S664</accession>
<evidence type="ECO:0000256" key="1">
    <source>
        <dbReference type="SAM" id="SignalP"/>
    </source>
</evidence>
<evidence type="ECO:0000313" key="2">
    <source>
        <dbReference type="EMBL" id="KGE87288.1"/>
    </source>
</evidence>
<evidence type="ECO:0008006" key="4">
    <source>
        <dbReference type="Google" id="ProtNLM"/>
    </source>
</evidence>
<dbReference type="Pfam" id="PF13715">
    <property type="entry name" value="CarbopepD_reg_2"/>
    <property type="match status" value="1"/>
</dbReference>
<feature type="chain" id="PRO_5001939865" description="Carboxypeptidase-like regulatory domain-containing protein" evidence="1">
    <location>
        <begin position="25"/>
        <end position="430"/>
    </location>
</feature>
<dbReference type="EMBL" id="JPOS01000038">
    <property type="protein sequence ID" value="KGE87288.1"/>
    <property type="molecule type" value="Genomic_DNA"/>
</dbReference>
<sequence>MNKRLLSASVCCLLAINLIGQSNAVLGKIKDAKTGVGIPFANLLLLTEKTGTAADADGQFELSVREWPAQIRVSAIGYLTDTVVVEQADALQIALQPVPANLPLVEVLAQKKLRQLSPEDRLPFAFAIWDDYLFTLSRKRTGSNAWIEVRSPDGILLFEQQLDLRRVTDIEVNCRNRLYLLANYRYINLGYTRAQIVPLETMKYTDYIGAYRDCRCSTEEAMYYENLAYQGLLKRYLRASLTNGTLDNFRQVLYAEQLDNYMADLGLIMECQSISNTGDVSKAENDYIRTRQTDADFLQRVFYNNPQDNFLFLSGGELILFNHDEQRIEYFDAEGRPKQVMPAHYVQHKDWNDRVIQDIKTESFYALLRDETGYLLAPIDLSTGQIGEPVPLNILFYDDIAIYNNTAFVLGTPTAHAASDVKRLYTKALW</sequence>
<organism evidence="2 3">
    <name type="scientific">Phaeodactylibacter xiamenensis</name>
    <dbReference type="NCBI Taxonomy" id="1524460"/>
    <lineage>
        <taxon>Bacteria</taxon>
        <taxon>Pseudomonadati</taxon>
        <taxon>Bacteroidota</taxon>
        <taxon>Saprospiria</taxon>
        <taxon>Saprospirales</taxon>
        <taxon>Haliscomenobacteraceae</taxon>
        <taxon>Phaeodactylibacter</taxon>
    </lineage>
</organism>
<reference evidence="2 3" key="1">
    <citation type="journal article" date="2014" name="Int. J. Syst. Evol. Microbiol.">
        <title>Phaeodactylibacter xiamenensis gen. nov., sp. nov., a member of the family Saprospiraceae isolated from the marine alga Phaeodactylum tricornutum.</title>
        <authorList>
            <person name="Chen Z.Jr."/>
            <person name="Lei X."/>
            <person name="Lai Q."/>
            <person name="Li Y."/>
            <person name="Zhang B."/>
            <person name="Zhang J."/>
            <person name="Zhang H."/>
            <person name="Yang L."/>
            <person name="Zheng W."/>
            <person name="Tian Y."/>
            <person name="Yu Z."/>
            <person name="Xu H.Jr."/>
            <person name="Zheng T."/>
        </authorList>
    </citation>
    <scope>NUCLEOTIDE SEQUENCE [LARGE SCALE GENOMIC DNA]</scope>
    <source>
        <strain evidence="2 3">KD52</strain>
    </source>
</reference>
<dbReference type="AlphaFoldDB" id="A0A098S664"/>
<evidence type="ECO:0000313" key="3">
    <source>
        <dbReference type="Proteomes" id="UP000029736"/>
    </source>
</evidence>
<feature type="signal peptide" evidence="1">
    <location>
        <begin position="1"/>
        <end position="24"/>
    </location>
</feature>
<gene>
    <name evidence="2" type="ORF">IX84_16760</name>
</gene>
<keyword evidence="1" id="KW-0732">Signal</keyword>
<comment type="caution">
    <text evidence="2">The sequence shown here is derived from an EMBL/GenBank/DDBJ whole genome shotgun (WGS) entry which is preliminary data.</text>
</comment>
<dbReference type="Proteomes" id="UP000029736">
    <property type="component" value="Unassembled WGS sequence"/>
</dbReference>
<dbReference type="Gene3D" id="2.60.40.1120">
    <property type="entry name" value="Carboxypeptidase-like, regulatory domain"/>
    <property type="match status" value="1"/>
</dbReference>
<dbReference type="SUPFAM" id="SSF49464">
    <property type="entry name" value="Carboxypeptidase regulatory domain-like"/>
    <property type="match status" value="1"/>
</dbReference>